<reference evidence="1 2" key="1">
    <citation type="journal article" date="2018" name="PLoS Genet.">
        <title>Population sequencing reveals clonal diversity and ancestral inbreeding in the grapevine cultivar Chardonnay.</title>
        <authorList>
            <person name="Roach M.J."/>
            <person name="Johnson D.L."/>
            <person name="Bohlmann J."/>
            <person name="van Vuuren H.J."/>
            <person name="Jones S.J."/>
            <person name="Pretorius I.S."/>
            <person name="Schmidt S.A."/>
            <person name="Borneman A.R."/>
        </authorList>
    </citation>
    <scope>NUCLEOTIDE SEQUENCE [LARGE SCALE GENOMIC DNA]</scope>
    <source>
        <strain evidence="2">cv. Chardonnay</strain>
        <tissue evidence="1">Leaf</tissue>
    </source>
</reference>
<name>A0A438GTM7_VITVI</name>
<evidence type="ECO:0000313" key="2">
    <source>
        <dbReference type="Proteomes" id="UP000288805"/>
    </source>
</evidence>
<comment type="caution">
    <text evidence="1">The sequence shown here is derived from an EMBL/GenBank/DDBJ whole genome shotgun (WGS) entry which is preliminary data.</text>
</comment>
<protein>
    <submittedName>
        <fullName evidence="1">Uncharacterized protein</fullName>
    </submittedName>
</protein>
<dbReference type="Proteomes" id="UP000288805">
    <property type="component" value="Unassembled WGS sequence"/>
</dbReference>
<evidence type="ECO:0000313" key="1">
    <source>
        <dbReference type="EMBL" id="RVW75553.1"/>
    </source>
</evidence>
<dbReference type="AlphaFoldDB" id="A0A438GTM7"/>
<dbReference type="EMBL" id="QGNW01000345">
    <property type="protein sequence ID" value="RVW75553.1"/>
    <property type="molecule type" value="Genomic_DNA"/>
</dbReference>
<proteinExistence type="predicted"/>
<organism evidence="1 2">
    <name type="scientific">Vitis vinifera</name>
    <name type="common">Grape</name>
    <dbReference type="NCBI Taxonomy" id="29760"/>
    <lineage>
        <taxon>Eukaryota</taxon>
        <taxon>Viridiplantae</taxon>
        <taxon>Streptophyta</taxon>
        <taxon>Embryophyta</taxon>
        <taxon>Tracheophyta</taxon>
        <taxon>Spermatophyta</taxon>
        <taxon>Magnoliopsida</taxon>
        <taxon>eudicotyledons</taxon>
        <taxon>Gunneridae</taxon>
        <taxon>Pentapetalae</taxon>
        <taxon>rosids</taxon>
        <taxon>Vitales</taxon>
        <taxon>Vitaceae</taxon>
        <taxon>Viteae</taxon>
        <taxon>Vitis</taxon>
    </lineage>
</organism>
<sequence length="121" mass="13624">MKSKEGGNCWFAVESKSFKISIDNVGESYVASYWRVVEASPRGLANKLRSLGVVTPFEDKVGSGTIGKGWRLGDVVWLQLGDRDLRSREEQLGCCLVGQWGEKTTSFPDLALLRRWRLKEE</sequence>
<accession>A0A438GTM7</accession>
<gene>
    <name evidence="1" type="ORF">CK203_056464</name>
</gene>